<dbReference type="SUPFAM" id="SSF52172">
    <property type="entry name" value="CheY-like"/>
    <property type="match status" value="1"/>
</dbReference>
<feature type="transmembrane region" description="Helical" evidence="7">
    <location>
        <begin position="74"/>
        <end position="101"/>
    </location>
</feature>
<dbReference type="SUPFAM" id="SSF55785">
    <property type="entry name" value="PYP-like sensor domain (PAS domain)"/>
    <property type="match status" value="5"/>
</dbReference>
<dbReference type="SMART" id="SM00388">
    <property type="entry name" value="HisKA"/>
    <property type="match status" value="1"/>
</dbReference>
<dbReference type="InterPro" id="IPR000700">
    <property type="entry name" value="PAS-assoc_C"/>
</dbReference>
<dbReference type="Pfam" id="PF00512">
    <property type="entry name" value="HisKA"/>
    <property type="match status" value="1"/>
</dbReference>
<feature type="domain" description="PAS" evidence="10">
    <location>
        <begin position="140"/>
        <end position="214"/>
    </location>
</feature>
<dbReference type="InterPro" id="IPR036097">
    <property type="entry name" value="HisK_dim/P_sf"/>
</dbReference>
<dbReference type="PROSITE" id="PS50110">
    <property type="entry name" value="RESPONSE_REGULATORY"/>
    <property type="match status" value="1"/>
</dbReference>
<feature type="domain" description="PAS" evidence="10">
    <location>
        <begin position="270"/>
        <end position="324"/>
    </location>
</feature>
<dbReference type="SMART" id="SM00091">
    <property type="entry name" value="PAS"/>
    <property type="match status" value="5"/>
</dbReference>
<evidence type="ECO:0000256" key="1">
    <source>
        <dbReference type="ARBA" id="ARBA00000085"/>
    </source>
</evidence>
<feature type="domain" description="Response regulatory" evidence="9">
    <location>
        <begin position="1053"/>
        <end position="1170"/>
    </location>
</feature>
<gene>
    <name evidence="12" type="ORF">J2X05_001455</name>
</gene>
<dbReference type="InterPro" id="IPR000014">
    <property type="entry name" value="PAS"/>
</dbReference>
<keyword evidence="4" id="KW-0808">Transferase</keyword>
<evidence type="ECO:0000313" key="12">
    <source>
        <dbReference type="EMBL" id="MDR7089449.1"/>
    </source>
</evidence>
<sequence>MEQVDKLTPIIDEQLEFLAATIADTGQIESGDLLLRFTNGEGTELMNNLRAVLKEYQEIQNKLLQRYRSDHRKYMGYLFGFIVLVSVFMLLFAQAFAYGIYRNIHQRLMDLVHLETKRSLDKQEAMNQQLNLAYITVQDSERKLEVTLNSIADAVIATDCNASVTLMNHVAEQLTASTIEMAAGKSICEFFHLVNKETRESVLNPVLETLLHGVAQGASNNILILPDGTEYNISHSCAPIRDRDGQVIGAVLVFRNITAENAAQQALLDSTERIKTILDTVSDGIVTFNARTQVIESVNTATEKMFGYKAAELVGQKISIIVPELDGTPGALDYYKTSLEERSKGIVREVIGQQKDGQFLPMEIAVNEMRLGGQRYLACVLRNITARKHAEALMLESEYRYRSLFETIDEGFCVAEIIYKNDQPVDQFFLEINPSFEKHSGFKNAQGRYVSEFIPDLGADLFAVYDQVLQTGEPIRFEYQVPSLQRWFDIYTCRLGKQGSKKVAILFTDVTQRKLSEQALRESDERVRLATEATGVGIWELNLVDNRMRWDKQMFRIYGVQPTPDGIVTRDLWPQHLLPNDRIEQEGWDNAIHLQKGSTREFRIKQSGTNAIRHIRSVETLRTDSQGKVESIVGTNLDITEIKRTEETLRESERHLRAVINALPVAIYATDAEGRLTHFNQTAVEFSGCEPELGNDKWCKGLRLFHPDGSAMPYEECPMAIALREGRALFGVEAMAERPDKSRVNFVAHPTPLRDTAGKIIGGINMLIDISERKRLDQVLLENNLELNKAKNLAEKANRAKSDFLSNMSHELRTPLNAILGFAQLIDASNPPPTPSQKRSVLQILQAGWYLLDLINEILDLTLIESGRLPLSMEMVSLPGLMRECKAMVEPQALNRNITLNFPEFESAFVVTADNTRLKQVLINLLSNAIKYNRPNGKVTVTCKEYRPGRVKISVEDTGEGLSPEQLSQLFQPFNRLGKENSNEEGTGIGLVMTKRLIKLMGGKISVESKVGKGTIFSVELLMGTENPMVIANSEIPPTPKLHPIKNGATKYTLLYVEDNPANLTLVEDIMESRTDFLLLTARDGFAGVEQARLAQPDLILMDINLPGMNGTEALKILAKDPLTKHIPVIALSANAIPHDIEKGLAAGFFRYLTKPIRINEFTSTLDAALELTEKRTTQLKKEERA</sequence>
<organism evidence="12 13">
    <name type="scientific">Cellvibrio fibrivorans</name>
    <dbReference type="NCBI Taxonomy" id="126350"/>
    <lineage>
        <taxon>Bacteria</taxon>
        <taxon>Pseudomonadati</taxon>
        <taxon>Pseudomonadota</taxon>
        <taxon>Gammaproteobacteria</taxon>
        <taxon>Cellvibrionales</taxon>
        <taxon>Cellvibrionaceae</taxon>
        <taxon>Cellvibrio</taxon>
    </lineage>
</organism>
<keyword evidence="7" id="KW-0472">Membrane</keyword>
<dbReference type="PROSITE" id="PS50109">
    <property type="entry name" value="HIS_KIN"/>
    <property type="match status" value="1"/>
</dbReference>
<dbReference type="EMBL" id="JAVDVX010000002">
    <property type="protein sequence ID" value="MDR7089449.1"/>
    <property type="molecule type" value="Genomic_DNA"/>
</dbReference>
<feature type="domain" description="PAS" evidence="10">
    <location>
        <begin position="652"/>
        <end position="726"/>
    </location>
</feature>
<feature type="domain" description="PAC" evidence="11">
    <location>
        <begin position="216"/>
        <end position="269"/>
    </location>
</feature>
<evidence type="ECO:0000259" key="8">
    <source>
        <dbReference type="PROSITE" id="PS50109"/>
    </source>
</evidence>
<evidence type="ECO:0000259" key="11">
    <source>
        <dbReference type="PROSITE" id="PS50113"/>
    </source>
</evidence>
<dbReference type="PANTHER" id="PTHR43047">
    <property type="entry name" value="TWO-COMPONENT HISTIDINE PROTEIN KINASE"/>
    <property type="match status" value="1"/>
</dbReference>
<comment type="caution">
    <text evidence="12">The sequence shown here is derived from an EMBL/GenBank/DDBJ whole genome shotgun (WGS) entry which is preliminary data.</text>
</comment>
<evidence type="ECO:0000313" key="13">
    <source>
        <dbReference type="Proteomes" id="UP001253595"/>
    </source>
</evidence>
<dbReference type="PRINTS" id="PR00344">
    <property type="entry name" value="BCTRLSENSOR"/>
</dbReference>
<evidence type="ECO:0000259" key="10">
    <source>
        <dbReference type="PROSITE" id="PS50112"/>
    </source>
</evidence>
<dbReference type="CDD" id="cd00082">
    <property type="entry name" value="HisKA"/>
    <property type="match status" value="1"/>
</dbReference>
<feature type="modified residue" description="4-aspartylphosphate" evidence="6">
    <location>
        <position position="1103"/>
    </location>
</feature>
<dbReference type="Gene3D" id="3.30.450.20">
    <property type="entry name" value="PAS domain"/>
    <property type="match status" value="5"/>
</dbReference>
<dbReference type="Gene3D" id="1.10.287.130">
    <property type="match status" value="1"/>
</dbReference>
<evidence type="ECO:0000256" key="3">
    <source>
        <dbReference type="ARBA" id="ARBA00022553"/>
    </source>
</evidence>
<dbReference type="PANTHER" id="PTHR43047:SF72">
    <property type="entry name" value="OSMOSENSING HISTIDINE PROTEIN KINASE SLN1"/>
    <property type="match status" value="1"/>
</dbReference>
<dbReference type="InterPro" id="IPR011006">
    <property type="entry name" value="CheY-like_superfamily"/>
</dbReference>
<dbReference type="InterPro" id="IPR001610">
    <property type="entry name" value="PAC"/>
</dbReference>
<accession>A0ABU1UW77</accession>
<evidence type="ECO:0000256" key="4">
    <source>
        <dbReference type="ARBA" id="ARBA00022679"/>
    </source>
</evidence>
<comment type="catalytic activity">
    <reaction evidence="1">
        <text>ATP + protein L-histidine = ADP + protein N-phospho-L-histidine.</text>
        <dbReference type="EC" id="2.7.13.3"/>
    </reaction>
</comment>
<dbReference type="InterPro" id="IPR003594">
    <property type="entry name" value="HATPase_dom"/>
</dbReference>
<dbReference type="Pfam" id="PF00072">
    <property type="entry name" value="Response_reg"/>
    <property type="match status" value="1"/>
</dbReference>
<evidence type="ECO:0000256" key="7">
    <source>
        <dbReference type="SAM" id="Phobius"/>
    </source>
</evidence>
<feature type="domain" description="PAC" evidence="11">
    <location>
        <begin position="730"/>
        <end position="782"/>
    </location>
</feature>
<dbReference type="PROSITE" id="PS50113">
    <property type="entry name" value="PAC"/>
    <property type="match status" value="3"/>
</dbReference>
<dbReference type="EC" id="2.7.13.3" evidence="2"/>
<dbReference type="Gene3D" id="3.30.565.10">
    <property type="entry name" value="Histidine kinase-like ATPase, C-terminal domain"/>
    <property type="match status" value="1"/>
</dbReference>
<dbReference type="SMART" id="SM00448">
    <property type="entry name" value="REC"/>
    <property type="match status" value="1"/>
</dbReference>
<dbReference type="Gene3D" id="3.40.50.2300">
    <property type="match status" value="1"/>
</dbReference>
<evidence type="ECO:0000256" key="6">
    <source>
        <dbReference type="PROSITE-ProRule" id="PRU00169"/>
    </source>
</evidence>
<dbReference type="InterPro" id="IPR036890">
    <property type="entry name" value="HATPase_C_sf"/>
</dbReference>
<dbReference type="SUPFAM" id="SSF47384">
    <property type="entry name" value="Homodimeric domain of signal transducing histidine kinase"/>
    <property type="match status" value="1"/>
</dbReference>
<keyword evidence="7" id="KW-1133">Transmembrane helix</keyword>
<dbReference type="InterPro" id="IPR013767">
    <property type="entry name" value="PAS_fold"/>
</dbReference>
<dbReference type="InterPro" id="IPR004358">
    <property type="entry name" value="Sig_transdc_His_kin-like_C"/>
</dbReference>
<dbReference type="Pfam" id="PF02518">
    <property type="entry name" value="HATPase_c"/>
    <property type="match status" value="1"/>
</dbReference>
<dbReference type="PROSITE" id="PS50112">
    <property type="entry name" value="PAS"/>
    <property type="match status" value="3"/>
</dbReference>
<keyword evidence="13" id="KW-1185">Reference proteome</keyword>
<dbReference type="Pfam" id="PF13188">
    <property type="entry name" value="PAS_8"/>
    <property type="match status" value="1"/>
</dbReference>
<dbReference type="Pfam" id="PF08448">
    <property type="entry name" value="PAS_4"/>
    <property type="match status" value="1"/>
</dbReference>
<keyword evidence="5" id="KW-0418">Kinase</keyword>
<name>A0ABU1UW77_9GAMM</name>
<feature type="domain" description="Histidine kinase" evidence="8">
    <location>
        <begin position="807"/>
        <end position="1025"/>
    </location>
</feature>
<proteinExistence type="predicted"/>
<dbReference type="InterPro" id="IPR003661">
    <property type="entry name" value="HisK_dim/P_dom"/>
</dbReference>
<reference evidence="12 13" key="1">
    <citation type="submission" date="2023-07" db="EMBL/GenBank/DDBJ databases">
        <title>Sorghum-associated microbial communities from plants grown in Nebraska, USA.</title>
        <authorList>
            <person name="Schachtman D."/>
        </authorList>
    </citation>
    <scope>NUCLEOTIDE SEQUENCE [LARGE SCALE GENOMIC DNA]</scope>
    <source>
        <strain evidence="12 13">BE190</strain>
    </source>
</reference>
<dbReference type="CDD" id="cd16922">
    <property type="entry name" value="HATPase_EvgS-ArcB-TorS-like"/>
    <property type="match status" value="1"/>
</dbReference>
<dbReference type="InterPro" id="IPR013656">
    <property type="entry name" value="PAS_4"/>
</dbReference>
<dbReference type="SMART" id="SM00086">
    <property type="entry name" value="PAC"/>
    <property type="match status" value="4"/>
</dbReference>
<dbReference type="InterPro" id="IPR001789">
    <property type="entry name" value="Sig_transdc_resp-reg_receiver"/>
</dbReference>
<dbReference type="InterPro" id="IPR035965">
    <property type="entry name" value="PAS-like_dom_sf"/>
</dbReference>
<dbReference type="SUPFAM" id="SSF55874">
    <property type="entry name" value="ATPase domain of HSP90 chaperone/DNA topoisomerase II/histidine kinase"/>
    <property type="match status" value="1"/>
</dbReference>
<dbReference type="NCBIfam" id="TIGR00229">
    <property type="entry name" value="sensory_box"/>
    <property type="match status" value="4"/>
</dbReference>
<dbReference type="InterPro" id="IPR005467">
    <property type="entry name" value="His_kinase_dom"/>
</dbReference>
<evidence type="ECO:0000259" key="9">
    <source>
        <dbReference type="PROSITE" id="PS50110"/>
    </source>
</evidence>
<dbReference type="Pfam" id="PF00989">
    <property type="entry name" value="PAS"/>
    <property type="match status" value="2"/>
</dbReference>
<dbReference type="SMART" id="SM00387">
    <property type="entry name" value="HATPase_c"/>
    <property type="match status" value="1"/>
</dbReference>
<keyword evidence="3 6" id="KW-0597">Phosphoprotein</keyword>
<dbReference type="Gene3D" id="2.10.70.100">
    <property type="match status" value="1"/>
</dbReference>
<keyword evidence="7" id="KW-0812">Transmembrane</keyword>
<protein>
    <recommendedName>
        <fullName evidence="2">histidine kinase</fullName>
        <ecNumber evidence="2">2.7.13.3</ecNumber>
    </recommendedName>
</protein>
<feature type="domain" description="PAC" evidence="11">
    <location>
        <begin position="598"/>
        <end position="651"/>
    </location>
</feature>
<evidence type="ECO:0000256" key="2">
    <source>
        <dbReference type="ARBA" id="ARBA00012438"/>
    </source>
</evidence>
<evidence type="ECO:0000256" key="5">
    <source>
        <dbReference type="ARBA" id="ARBA00022777"/>
    </source>
</evidence>
<dbReference type="Proteomes" id="UP001253595">
    <property type="component" value="Unassembled WGS sequence"/>
</dbReference>
<dbReference type="CDD" id="cd00130">
    <property type="entry name" value="PAS"/>
    <property type="match status" value="3"/>
</dbReference>